<dbReference type="PANTHER" id="PTHR46067">
    <property type="entry name" value="ACYL-COA N-ACYLTRANSFERASES (NAT) SUPERFAMILY PROTEIN"/>
    <property type="match status" value="1"/>
</dbReference>
<protein>
    <submittedName>
        <fullName evidence="2">GNAT family protein</fullName>
    </submittedName>
</protein>
<dbReference type="Pfam" id="PF13302">
    <property type="entry name" value="Acetyltransf_3"/>
    <property type="match status" value="1"/>
</dbReference>
<comment type="caution">
    <text evidence="2">The sequence shown here is derived from an EMBL/GenBank/DDBJ whole genome shotgun (WGS) entry which is preliminary data.</text>
</comment>
<dbReference type="InterPro" id="IPR016181">
    <property type="entry name" value="Acyl_CoA_acyltransferase"/>
</dbReference>
<accession>A0ABW5HWL8</accession>
<evidence type="ECO:0000313" key="2">
    <source>
        <dbReference type="EMBL" id="MFD2480975.1"/>
    </source>
</evidence>
<keyword evidence="3" id="KW-1185">Reference proteome</keyword>
<feature type="domain" description="N-acetyltransferase" evidence="1">
    <location>
        <begin position="6"/>
        <end position="168"/>
    </location>
</feature>
<evidence type="ECO:0000259" key="1">
    <source>
        <dbReference type="PROSITE" id="PS51186"/>
    </source>
</evidence>
<proteinExistence type="predicted"/>
<organism evidence="2 3">
    <name type="scientific">Amycolatopsis albidoflavus</name>
    <dbReference type="NCBI Taxonomy" id="102226"/>
    <lineage>
        <taxon>Bacteria</taxon>
        <taxon>Bacillati</taxon>
        <taxon>Actinomycetota</taxon>
        <taxon>Actinomycetes</taxon>
        <taxon>Pseudonocardiales</taxon>
        <taxon>Pseudonocardiaceae</taxon>
        <taxon>Amycolatopsis</taxon>
    </lineage>
</organism>
<dbReference type="InterPro" id="IPR000182">
    <property type="entry name" value="GNAT_dom"/>
</dbReference>
<gene>
    <name evidence="2" type="ORF">ACFSUT_11870</name>
</gene>
<dbReference type="Proteomes" id="UP001597542">
    <property type="component" value="Unassembled WGS sequence"/>
</dbReference>
<evidence type="ECO:0000313" key="3">
    <source>
        <dbReference type="Proteomes" id="UP001597542"/>
    </source>
</evidence>
<sequence length="172" mass="18815">MKTGHIALRGFAEADLPVLDRFSTDPDVAAAFQWTSFTGPRARRRFAEDGFLSPASSAVAVTADSAVAGMATWEAADRGGPAGGCFRVGVTLLPDYRGHGMDKAYQLLVDQLFRHTRAHRLEAFVDSDDLDGQQALEKTGFHREGLLCQVTWRDGGYRDEVVYAILREGHEG</sequence>
<dbReference type="PANTHER" id="PTHR46067:SF27">
    <property type="entry name" value="ACYL-COA N-ACYLTRANSFERASES (NAT) SUPERFAMILY PROTEIN"/>
    <property type="match status" value="1"/>
</dbReference>
<dbReference type="RefSeq" id="WP_344270514.1">
    <property type="nucleotide sequence ID" value="NZ_BAAAHV010000008.1"/>
</dbReference>
<reference evidence="3" key="1">
    <citation type="journal article" date="2019" name="Int. J. Syst. Evol. Microbiol.">
        <title>The Global Catalogue of Microorganisms (GCM) 10K type strain sequencing project: providing services to taxonomists for standard genome sequencing and annotation.</title>
        <authorList>
            <consortium name="The Broad Institute Genomics Platform"/>
            <consortium name="The Broad Institute Genome Sequencing Center for Infectious Disease"/>
            <person name="Wu L."/>
            <person name="Ma J."/>
        </authorList>
    </citation>
    <scope>NUCLEOTIDE SEQUENCE [LARGE SCALE GENOMIC DNA]</scope>
    <source>
        <strain evidence="3">CGMCC 4.7638</strain>
    </source>
</reference>
<dbReference type="EMBL" id="JBHUKQ010000009">
    <property type="protein sequence ID" value="MFD2480975.1"/>
    <property type="molecule type" value="Genomic_DNA"/>
</dbReference>
<dbReference type="SUPFAM" id="SSF55729">
    <property type="entry name" value="Acyl-CoA N-acyltransferases (Nat)"/>
    <property type="match status" value="1"/>
</dbReference>
<name>A0ABW5HWL8_9PSEU</name>
<dbReference type="PROSITE" id="PS51186">
    <property type="entry name" value="GNAT"/>
    <property type="match status" value="1"/>
</dbReference>
<dbReference type="Gene3D" id="3.40.630.30">
    <property type="match status" value="1"/>
</dbReference>